<comment type="caution">
    <text evidence="1">The sequence shown here is derived from an EMBL/GenBank/DDBJ whole genome shotgun (WGS) entry which is preliminary data.</text>
</comment>
<protein>
    <submittedName>
        <fullName evidence="1">Uncharacterized protein</fullName>
    </submittedName>
</protein>
<dbReference type="OrthoDB" id="4734623at2"/>
<evidence type="ECO:0000313" key="2">
    <source>
        <dbReference type="Proteomes" id="UP000295511"/>
    </source>
</evidence>
<dbReference type="Proteomes" id="UP000295511">
    <property type="component" value="Unassembled WGS sequence"/>
</dbReference>
<keyword evidence="2" id="KW-1185">Reference proteome</keyword>
<evidence type="ECO:0000313" key="1">
    <source>
        <dbReference type="EMBL" id="TDF91533.1"/>
    </source>
</evidence>
<proteinExistence type="predicted"/>
<name>A0A4R5K8R8_9MICC</name>
<reference evidence="1 2" key="1">
    <citation type="submission" date="2019-03" db="EMBL/GenBank/DDBJ databases">
        <title>Whole genome sequence of Arthrobacter sp JH1-1.</title>
        <authorList>
            <person name="Trinh H.N."/>
        </authorList>
    </citation>
    <scope>NUCLEOTIDE SEQUENCE [LARGE SCALE GENOMIC DNA]</scope>
    <source>
        <strain evidence="1 2">JH1-1</strain>
    </source>
</reference>
<organism evidence="1 2">
    <name type="scientific">Arthrobacter terricola</name>
    <dbReference type="NCBI Taxonomy" id="2547396"/>
    <lineage>
        <taxon>Bacteria</taxon>
        <taxon>Bacillati</taxon>
        <taxon>Actinomycetota</taxon>
        <taxon>Actinomycetes</taxon>
        <taxon>Micrococcales</taxon>
        <taxon>Micrococcaceae</taxon>
        <taxon>Arthrobacter</taxon>
    </lineage>
</organism>
<accession>A0A4R5K8R8</accession>
<dbReference type="AlphaFoldDB" id="A0A4R5K8R8"/>
<dbReference type="EMBL" id="SMRU01000029">
    <property type="protein sequence ID" value="TDF91533.1"/>
    <property type="molecule type" value="Genomic_DNA"/>
</dbReference>
<sequence>MSGSLTLSEPRPHQGRNGLFRELRLVTAGFPADEKLIGRVERSLPGLRYRESSHRGGLFVFQIPQEALDSDHVHEWMEPETAVFGTIYLLDGIHTPHGSCSVDPGLEKVGLPCRQSIDKNGNIRRTLTVMPEGSDDAAPRLFTKLRDTEG</sequence>
<dbReference type="RefSeq" id="WP_133206120.1">
    <property type="nucleotide sequence ID" value="NZ_SMRU01000029.1"/>
</dbReference>
<gene>
    <name evidence="1" type="ORF">E1809_20620</name>
</gene>